<feature type="domain" description="Aldehyde dehydrogenase" evidence="4">
    <location>
        <begin position="5"/>
        <end position="453"/>
    </location>
</feature>
<dbReference type="FunFam" id="3.40.605.10:FF:000012">
    <property type="entry name" value="NAD-dependent succinate-semialdehyde dehydrogenase"/>
    <property type="match status" value="1"/>
</dbReference>
<accession>A0A6J7KFT6</accession>
<dbReference type="PANTHER" id="PTHR43217">
    <property type="entry name" value="SUCCINATE SEMIALDEHYDE DEHYDROGENASE [NAD(P)+] SAD"/>
    <property type="match status" value="1"/>
</dbReference>
<keyword evidence="3" id="KW-0560">Oxidoreductase</keyword>
<dbReference type="Gene3D" id="3.40.605.10">
    <property type="entry name" value="Aldehyde Dehydrogenase, Chain A, domain 1"/>
    <property type="match status" value="1"/>
</dbReference>
<dbReference type="PANTHER" id="PTHR43217:SF2">
    <property type="entry name" value="SUCCINATE-SEMIALDEHYDE DEHYDROGENASE [NADP(+)]"/>
    <property type="match status" value="1"/>
</dbReference>
<dbReference type="CDD" id="cd07100">
    <property type="entry name" value="ALDH_SSADH1_GabD1"/>
    <property type="match status" value="1"/>
</dbReference>
<gene>
    <name evidence="5" type="ORF">UFOPK3773_01599</name>
</gene>
<dbReference type="InterPro" id="IPR016161">
    <property type="entry name" value="Ald_DH/histidinol_DH"/>
</dbReference>
<dbReference type="InterPro" id="IPR015590">
    <property type="entry name" value="Aldehyde_DH_dom"/>
</dbReference>
<sequence>MSVEYKVINPATGSVESEFPTASDAEITAAIARSESGARSWATVSIADRASIIHRVADLYAERVAPLAAIITREMGKTTAEAVGEIEFVVDIYRYYADQAPTLLADEPIPASTGGHAIVRKSPIGPLLGIMPWNYPYYQVARFAGPNLMVGNTILLKHAPQCPESALAMQQLFIDAGLPADAYINIFADHEQVADIIADPRVRGVSVTGSDRAGTAVAAVAGAHLKKVVLELGGSDPFIVLATDDLPSVVESAVTARMENGGQACNAAKRFIVIDSLYDDFVEQLTASMAALTTGDPFDESMSYGPLSSEAAAAGLMAQVQDAIDKGATVRTGGGRPEGPGAFFTATVLTDVTVDMRAFREELFGPVAVVYRVSDVEEAVALANDTPYGLGGAVFHTDLDVARDVANRLDTGMVWINEAEGGGAELPFGGTKRSGVGRELGPYGIDEFVNRKLIHTPAE</sequence>
<dbReference type="GO" id="GO:0004777">
    <property type="term" value="F:succinate-semialdehyde dehydrogenase (NAD+) activity"/>
    <property type="evidence" value="ECO:0007669"/>
    <property type="project" value="TreeGrafter"/>
</dbReference>
<dbReference type="InterPro" id="IPR016163">
    <property type="entry name" value="Ald_DH_C"/>
</dbReference>
<dbReference type="EMBL" id="CAFBNF010000202">
    <property type="protein sequence ID" value="CAB4954437.1"/>
    <property type="molecule type" value="Genomic_DNA"/>
</dbReference>
<dbReference type="Gene3D" id="3.40.309.10">
    <property type="entry name" value="Aldehyde Dehydrogenase, Chain A, domain 2"/>
    <property type="match status" value="1"/>
</dbReference>
<dbReference type="Pfam" id="PF00171">
    <property type="entry name" value="Aldedh"/>
    <property type="match status" value="1"/>
</dbReference>
<dbReference type="InterPro" id="IPR047110">
    <property type="entry name" value="GABD/Sad-like"/>
</dbReference>
<evidence type="ECO:0000256" key="2">
    <source>
        <dbReference type="ARBA" id="ARBA00022857"/>
    </source>
</evidence>
<dbReference type="InterPro" id="IPR044148">
    <property type="entry name" value="ALDH_GabD1-like"/>
</dbReference>
<reference evidence="5" key="1">
    <citation type="submission" date="2020-05" db="EMBL/GenBank/DDBJ databases">
        <authorList>
            <person name="Chiriac C."/>
            <person name="Salcher M."/>
            <person name="Ghai R."/>
            <person name="Kavagutti S V."/>
        </authorList>
    </citation>
    <scope>NUCLEOTIDE SEQUENCE</scope>
</reference>
<evidence type="ECO:0000259" key="4">
    <source>
        <dbReference type="Pfam" id="PF00171"/>
    </source>
</evidence>
<dbReference type="FunFam" id="3.40.309.10:FF:000009">
    <property type="entry name" value="Aldehyde dehydrogenase A"/>
    <property type="match status" value="1"/>
</dbReference>
<evidence type="ECO:0000256" key="3">
    <source>
        <dbReference type="ARBA" id="ARBA00023002"/>
    </source>
</evidence>
<proteinExistence type="inferred from homology"/>
<protein>
    <submittedName>
        <fullName evidence="5">Unannotated protein</fullName>
    </submittedName>
</protein>
<evidence type="ECO:0000256" key="1">
    <source>
        <dbReference type="ARBA" id="ARBA00009986"/>
    </source>
</evidence>
<keyword evidence="2" id="KW-0521">NADP</keyword>
<dbReference type="SUPFAM" id="SSF53720">
    <property type="entry name" value="ALDH-like"/>
    <property type="match status" value="1"/>
</dbReference>
<evidence type="ECO:0000313" key="5">
    <source>
        <dbReference type="EMBL" id="CAB4954437.1"/>
    </source>
</evidence>
<dbReference type="InterPro" id="IPR016162">
    <property type="entry name" value="Ald_DH_N"/>
</dbReference>
<name>A0A6J7KFT6_9ZZZZ</name>
<dbReference type="GO" id="GO:0004030">
    <property type="term" value="F:aldehyde dehydrogenase [NAD(P)+] activity"/>
    <property type="evidence" value="ECO:0007669"/>
    <property type="project" value="InterPro"/>
</dbReference>
<organism evidence="5">
    <name type="scientific">freshwater metagenome</name>
    <dbReference type="NCBI Taxonomy" id="449393"/>
    <lineage>
        <taxon>unclassified sequences</taxon>
        <taxon>metagenomes</taxon>
        <taxon>ecological metagenomes</taxon>
    </lineage>
</organism>
<dbReference type="AlphaFoldDB" id="A0A6J7KFT6"/>
<comment type="similarity">
    <text evidence="1">Belongs to the aldehyde dehydrogenase family.</text>
</comment>